<sequence>MALAASLLVMALVLPSWLANTESVCASATTCSSNRSVKRTRELGQIGTKRAL</sequence>
<dbReference type="Proteomes" id="UP000476176">
    <property type="component" value="Unassembled WGS sequence"/>
</dbReference>
<evidence type="ECO:0000313" key="8">
    <source>
        <dbReference type="Proteomes" id="UP000476176"/>
    </source>
</evidence>
<evidence type="ECO:0000313" key="7">
    <source>
        <dbReference type="Proteomes" id="UP000441208"/>
    </source>
</evidence>
<dbReference type="EMBL" id="QXFX01010166">
    <property type="protein sequence ID" value="KAE9054020.1"/>
    <property type="molecule type" value="Genomic_DNA"/>
</dbReference>
<dbReference type="EMBL" id="QXFZ01010264">
    <property type="protein sequence ID" value="KAE9053977.1"/>
    <property type="molecule type" value="Genomic_DNA"/>
</dbReference>
<evidence type="ECO:0000313" key="4">
    <source>
        <dbReference type="EMBL" id="KAE9054312.1"/>
    </source>
</evidence>
<dbReference type="EMBL" id="QXGA01011599">
    <property type="protein sequence ID" value="KAE9054312.1"/>
    <property type="molecule type" value="Genomic_DNA"/>
</dbReference>
<evidence type="ECO:0000313" key="2">
    <source>
        <dbReference type="EMBL" id="KAE9053977.1"/>
    </source>
</evidence>
<reference evidence="6 7" key="1">
    <citation type="submission" date="2018-08" db="EMBL/GenBank/DDBJ databases">
        <title>Genomic investigation of the strawberry pathogen Phytophthora fragariae indicates pathogenicity is determined by transcriptional variation in three key races.</title>
        <authorList>
            <person name="Adams T.M."/>
            <person name="Armitage A.D."/>
            <person name="Sobczyk M.K."/>
            <person name="Bates H.J."/>
            <person name="Dunwell J.M."/>
            <person name="Nellist C.F."/>
            <person name="Harrison R.J."/>
        </authorList>
    </citation>
    <scope>NUCLEOTIDE SEQUENCE [LARGE SCALE GENOMIC DNA]</scope>
    <source>
        <strain evidence="5 8">BC-23</strain>
        <strain evidence="4 6">NOV-5</strain>
        <strain evidence="2 7">NOV-71</strain>
        <strain evidence="3 9">ONT-3</strain>
    </source>
</reference>
<dbReference type="Proteomes" id="UP000488956">
    <property type="component" value="Unassembled WGS sequence"/>
</dbReference>
<evidence type="ECO:0000313" key="5">
    <source>
        <dbReference type="EMBL" id="KAE9153919.1"/>
    </source>
</evidence>
<dbReference type="EMBL" id="QXGC01011551">
    <property type="protein sequence ID" value="KAE9153919.1"/>
    <property type="molecule type" value="Genomic_DNA"/>
</dbReference>
<protein>
    <recommendedName>
        <fullName evidence="10">RxLR effector protein</fullName>
    </recommendedName>
</protein>
<dbReference type="Proteomes" id="UP000441208">
    <property type="component" value="Unassembled WGS sequence"/>
</dbReference>
<evidence type="ECO:0000313" key="9">
    <source>
        <dbReference type="Proteomes" id="UP000488956"/>
    </source>
</evidence>
<evidence type="ECO:0008006" key="10">
    <source>
        <dbReference type="Google" id="ProtNLM"/>
    </source>
</evidence>
<dbReference type="AlphaFoldDB" id="A0A6A3P647"/>
<evidence type="ECO:0000313" key="6">
    <source>
        <dbReference type="Proteomes" id="UP000440732"/>
    </source>
</evidence>
<comment type="caution">
    <text evidence="2">The sequence shown here is derived from an EMBL/GenBank/DDBJ whole genome shotgun (WGS) entry which is preliminary data.</text>
</comment>
<proteinExistence type="predicted"/>
<keyword evidence="1" id="KW-0732">Signal</keyword>
<evidence type="ECO:0000256" key="1">
    <source>
        <dbReference type="SAM" id="SignalP"/>
    </source>
</evidence>
<feature type="chain" id="PRO_5036165476" description="RxLR effector protein" evidence="1">
    <location>
        <begin position="20"/>
        <end position="52"/>
    </location>
</feature>
<name>A0A6A3P647_9STRA</name>
<gene>
    <name evidence="5" type="ORF">PF004_g32788</name>
    <name evidence="4" type="ORF">PF006_g33289</name>
    <name evidence="2" type="ORF">PF007_g32780</name>
    <name evidence="3" type="ORF">PF010_g32705</name>
</gene>
<accession>A0A6A3P647</accession>
<evidence type="ECO:0000313" key="3">
    <source>
        <dbReference type="EMBL" id="KAE9054020.1"/>
    </source>
</evidence>
<feature type="signal peptide" evidence="1">
    <location>
        <begin position="1"/>
        <end position="19"/>
    </location>
</feature>
<dbReference type="Proteomes" id="UP000440732">
    <property type="component" value="Unassembled WGS sequence"/>
</dbReference>
<organism evidence="2 7">
    <name type="scientific">Phytophthora fragariae</name>
    <dbReference type="NCBI Taxonomy" id="53985"/>
    <lineage>
        <taxon>Eukaryota</taxon>
        <taxon>Sar</taxon>
        <taxon>Stramenopiles</taxon>
        <taxon>Oomycota</taxon>
        <taxon>Peronosporomycetes</taxon>
        <taxon>Peronosporales</taxon>
        <taxon>Peronosporaceae</taxon>
        <taxon>Phytophthora</taxon>
    </lineage>
</organism>